<gene>
    <name evidence="2" type="ORF">CF165_33285</name>
</gene>
<keyword evidence="1" id="KW-0732">Signal</keyword>
<protein>
    <submittedName>
        <fullName evidence="2">Uncharacterized protein</fullName>
    </submittedName>
</protein>
<proteinExistence type="predicted"/>
<organism evidence="2 3">
    <name type="scientific">Amycolatopsis vastitatis</name>
    <dbReference type="NCBI Taxonomy" id="1905142"/>
    <lineage>
        <taxon>Bacteria</taxon>
        <taxon>Bacillati</taxon>
        <taxon>Actinomycetota</taxon>
        <taxon>Actinomycetes</taxon>
        <taxon>Pseudonocardiales</taxon>
        <taxon>Pseudonocardiaceae</taxon>
        <taxon>Amycolatopsis</taxon>
    </lineage>
</organism>
<evidence type="ECO:0000313" key="2">
    <source>
        <dbReference type="EMBL" id="OXM62664.1"/>
    </source>
</evidence>
<evidence type="ECO:0000256" key="1">
    <source>
        <dbReference type="SAM" id="SignalP"/>
    </source>
</evidence>
<dbReference type="Gene3D" id="2.40.420.20">
    <property type="match status" value="1"/>
</dbReference>
<dbReference type="EMBL" id="NMUL01000039">
    <property type="protein sequence ID" value="OXM62664.1"/>
    <property type="molecule type" value="Genomic_DNA"/>
</dbReference>
<comment type="caution">
    <text evidence="2">The sequence shown here is derived from an EMBL/GenBank/DDBJ whole genome shotgun (WGS) entry which is preliminary data.</text>
</comment>
<dbReference type="AlphaFoldDB" id="A0A229SVJ2"/>
<sequence length="150" mass="15245">MLISKHVRTGVVVIAAGLALAGCAKASGTSAGGPNEAPAMVEQVPEGEIPAVTLTSDAAERIGLQTGTVREENVDGVPRKVVPYAALLYDPKGDAYVYATSAPLVFKRAKLVVDTITGDRVVLADGPPSGTTVVTVGASELFGAEVEIGE</sequence>
<accession>A0A229SVJ2</accession>
<evidence type="ECO:0000313" key="3">
    <source>
        <dbReference type="Proteomes" id="UP000215199"/>
    </source>
</evidence>
<dbReference type="OrthoDB" id="3823490at2"/>
<dbReference type="PROSITE" id="PS51257">
    <property type="entry name" value="PROKAR_LIPOPROTEIN"/>
    <property type="match status" value="1"/>
</dbReference>
<feature type="chain" id="PRO_5012827714" evidence="1">
    <location>
        <begin position="27"/>
        <end position="150"/>
    </location>
</feature>
<reference evidence="3" key="1">
    <citation type="submission" date="2017-07" db="EMBL/GenBank/DDBJ databases">
        <title>Comparative genome mining reveals phylogenetic distribution patterns of secondary metabolites in Amycolatopsis.</title>
        <authorList>
            <person name="Adamek M."/>
            <person name="Alanjary M."/>
            <person name="Sales-Ortells H."/>
            <person name="Goodfellow M."/>
            <person name="Bull A.T."/>
            <person name="Kalinowski J."/>
            <person name="Ziemert N."/>
        </authorList>
    </citation>
    <scope>NUCLEOTIDE SEQUENCE [LARGE SCALE GENOMIC DNA]</scope>
    <source>
        <strain evidence="3">H5</strain>
    </source>
</reference>
<dbReference type="Proteomes" id="UP000215199">
    <property type="component" value="Unassembled WGS sequence"/>
</dbReference>
<dbReference type="RefSeq" id="WP_093951553.1">
    <property type="nucleotide sequence ID" value="NZ_NMUL01000039.1"/>
</dbReference>
<keyword evidence="3" id="KW-1185">Reference proteome</keyword>
<name>A0A229SVJ2_9PSEU</name>
<feature type="signal peptide" evidence="1">
    <location>
        <begin position="1"/>
        <end position="26"/>
    </location>
</feature>